<name>A0ABP8FTM4_9BACT</name>
<gene>
    <name evidence="1" type="ORF">GCM10023143_19480</name>
</gene>
<reference evidence="2" key="1">
    <citation type="journal article" date="2019" name="Int. J. Syst. Evol. Microbiol.">
        <title>The Global Catalogue of Microorganisms (GCM) 10K type strain sequencing project: providing services to taxonomists for standard genome sequencing and annotation.</title>
        <authorList>
            <consortium name="The Broad Institute Genomics Platform"/>
            <consortium name="The Broad Institute Genome Sequencing Center for Infectious Disease"/>
            <person name="Wu L."/>
            <person name="Ma J."/>
        </authorList>
    </citation>
    <scope>NUCLEOTIDE SEQUENCE [LARGE SCALE GENOMIC DNA]</scope>
    <source>
        <strain evidence="2">JCM 17664</strain>
    </source>
</reference>
<sequence>MKTFTNSAAGTRLQLKKRAVIKVTNKKLLEMQNFAGEERVAGGQASRPTTEITFWPTTITSLY</sequence>
<dbReference type="EMBL" id="BAABFN010000004">
    <property type="protein sequence ID" value="GAA4310776.1"/>
    <property type="molecule type" value="Genomic_DNA"/>
</dbReference>
<accession>A0ABP8FTM4</accession>
<evidence type="ECO:0000313" key="1">
    <source>
        <dbReference type="EMBL" id="GAA4310776.1"/>
    </source>
</evidence>
<organism evidence="1 2">
    <name type="scientific">Compostibacter hankyongensis</name>
    <dbReference type="NCBI Taxonomy" id="1007089"/>
    <lineage>
        <taxon>Bacteria</taxon>
        <taxon>Pseudomonadati</taxon>
        <taxon>Bacteroidota</taxon>
        <taxon>Chitinophagia</taxon>
        <taxon>Chitinophagales</taxon>
        <taxon>Chitinophagaceae</taxon>
        <taxon>Compostibacter</taxon>
    </lineage>
</organism>
<dbReference type="Proteomes" id="UP001501207">
    <property type="component" value="Unassembled WGS sequence"/>
</dbReference>
<comment type="caution">
    <text evidence="1">The sequence shown here is derived from an EMBL/GenBank/DDBJ whole genome shotgun (WGS) entry which is preliminary data.</text>
</comment>
<protein>
    <submittedName>
        <fullName evidence="1">Uncharacterized protein</fullName>
    </submittedName>
</protein>
<dbReference type="RefSeq" id="WP_344978683.1">
    <property type="nucleotide sequence ID" value="NZ_BAABFN010000004.1"/>
</dbReference>
<proteinExistence type="predicted"/>
<keyword evidence="2" id="KW-1185">Reference proteome</keyword>
<evidence type="ECO:0000313" key="2">
    <source>
        <dbReference type="Proteomes" id="UP001501207"/>
    </source>
</evidence>